<reference evidence="12" key="1">
    <citation type="submission" date="2020-05" db="EMBL/GenBank/DDBJ databases">
        <authorList>
            <person name="Chiriac C."/>
            <person name="Salcher M."/>
            <person name="Ghai R."/>
            <person name="Kavagutti S V."/>
        </authorList>
    </citation>
    <scope>NUCLEOTIDE SEQUENCE</scope>
</reference>
<evidence type="ECO:0000259" key="11">
    <source>
        <dbReference type="Pfam" id="PF02096"/>
    </source>
</evidence>
<feature type="compositionally biased region" description="Basic residues" evidence="9">
    <location>
        <begin position="283"/>
        <end position="294"/>
    </location>
</feature>
<feature type="compositionally biased region" description="Low complexity" evidence="9">
    <location>
        <begin position="266"/>
        <end position="282"/>
    </location>
</feature>
<organism evidence="12">
    <name type="scientific">freshwater metagenome</name>
    <dbReference type="NCBI Taxonomy" id="449393"/>
    <lineage>
        <taxon>unclassified sequences</taxon>
        <taxon>metagenomes</taxon>
        <taxon>ecological metagenomes</taxon>
    </lineage>
</organism>
<dbReference type="GO" id="GO:0051205">
    <property type="term" value="P:protein insertion into membrane"/>
    <property type="evidence" value="ECO:0007669"/>
    <property type="project" value="TreeGrafter"/>
</dbReference>
<comment type="subcellular location">
    <subcellularLocation>
        <location evidence="1">Cell membrane</location>
        <topology evidence="1">Multi-pass membrane protein</topology>
    </subcellularLocation>
</comment>
<proteinExistence type="predicted"/>
<evidence type="ECO:0000256" key="7">
    <source>
        <dbReference type="ARBA" id="ARBA00023136"/>
    </source>
</evidence>
<dbReference type="InterPro" id="IPR001708">
    <property type="entry name" value="YidC/ALB3/OXA1/COX18"/>
</dbReference>
<evidence type="ECO:0000256" key="10">
    <source>
        <dbReference type="SAM" id="Phobius"/>
    </source>
</evidence>
<dbReference type="InterPro" id="IPR047196">
    <property type="entry name" value="YidC_ALB_C"/>
</dbReference>
<feature type="region of interest" description="Disordered" evidence="9">
    <location>
        <begin position="266"/>
        <end position="294"/>
    </location>
</feature>
<evidence type="ECO:0000256" key="1">
    <source>
        <dbReference type="ARBA" id="ARBA00004651"/>
    </source>
</evidence>
<keyword evidence="4 10" id="KW-0812">Transmembrane</keyword>
<name>A0A6J6A3K2_9ZZZZ</name>
<dbReference type="NCBIfam" id="TIGR03592">
    <property type="entry name" value="yidC_oxa1_cterm"/>
    <property type="match status" value="1"/>
</dbReference>
<accession>A0A6J6A3K2</accession>
<evidence type="ECO:0000313" key="12">
    <source>
        <dbReference type="EMBL" id="CAB4346343.1"/>
    </source>
</evidence>
<protein>
    <submittedName>
        <fullName evidence="12">Unannotated protein</fullName>
    </submittedName>
</protein>
<feature type="domain" description="Membrane insertase YidC/Oxa/ALB C-terminal" evidence="11">
    <location>
        <begin position="35"/>
        <end position="247"/>
    </location>
</feature>
<keyword evidence="3" id="KW-1003">Cell membrane</keyword>
<evidence type="ECO:0000256" key="9">
    <source>
        <dbReference type="SAM" id="MobiDB-lite"/>
    </source>
</evidence>
<dbReference type="InterPro" id="IPR028055">
    <property type="entry name" value="YidC/Oxa/ALB_C"/>
</dbReference>
<evidence type="ECO:0000256" key="5">
    <source>
        <dbReference type="ARBA" id="ARBA00022927"/>
    </source>
</evidence>
<evidence type="ECO:0000256" key="2">
    <source>
        <dbReference type="ARBA" id="ARBA00022448"/>
    </source>
</evidence>
<feature type="transmembrane region" description="Helical" evidence="10">
    <location>
        <begin position="206"/>
        <end position="232"/>
    </location>
</feature>
<dbReference type="Pfam" id="PF02096">
    <property type="entry name" value="60KD_IMP"/>
    <property type="match status" value="1"/>
</dbReference>
<feature type="transmembrane region" description="Helical" evidence="10">
    <location>
        <begin position="175"/>
        <end position="199"/>
    </location>
</feature>
<keyword evidence="8" id="KW-0143">Chaperone</keyword>
<evidence type="ECO:0000256" key="6">
    <source>
        <dbReference type="ARBA" id="ARBA00022989"/>
    </source>
</evidence>
<dbReference type="GO" id="GO:0015031">
    <property type="term" value="P:protein transport"/>
    <property type="evidence" value="ECO:0007669"/>
    <property type="project" value="UniProtKB-KW"/>
</dbReference>
<evidence type="ECO:0000256" key="3">
    <source>
        <dbReference type="ARBA" id="ARBA00022475"/>
    </source>
</evidence>
<feature type="transmembrane region" description="Helical" evidence="10">
    <location>
        <begin position="7"/>
        <end position="27"/>
    </location>
</feature>
<dbReference type="EMBL" id="CAESAN010000124">
    <property type="protein sequence ID" value="CAB4346343.1"/>
    <property type="molecule type" value="Genomic_DNA"/>
</dbReference>
<dbReference type="PANTHER" id="PTHR12428:SF65">
    <property type="entry name" value="CYTOCHROME C OXIDASE ASSEMBLY PROTEIN COX18, MITOCHONDRIAL"/>
    <property type="match status" value="1"/>
</dbReference>
<dbReference type="PANTHER" id="PTHR12428">
    <property type="entry name" value="OXA1"/>
    <property type="match status" value="1"/>
</dbReference>
<evidence type="ECO:0000256" key="4">
    <source>
        <dbReference type="ARBA" id="ARBA00022692"/>
    </source>
</evidence>
<dbReference type="AlphaFoldDB" id="A0A6J6A3K2"/>
<feature type="transmembrane region" description="Helical" evidence="10">
    <location>
        <begin position="98"/>
        <end position="119"/>
    </location>
</feature>
<sequence>MPFISANIIETILSPVISVFQWLLLFFHDTIGIGWGLAIIALTVVVRIVLLPLTIKQFRSMQALQTLSPQIKALQAKYKDDKQRLNQEMMKFYQENKVNPFGSCLPLVAQIPVFISLFYMLRAPLKIDICGPESAILAVGRAASPPTGLDLTYCQAVDPGSAKFLFIPDLTAPSVGWVLILLLVLYVGSQLLSSVLMAVTSDRNQMIIMIALPFVFVFFIKGFPAGLLVYWITTNFWTVGQQYFLKRATGQLPPWLGGDPDGLKAAAPAVAGAPSSSALPPAAKKKKKRSGKRS</sequence>
<dbReference type="GO" id="GO:0032977">
    <property type="term" value="F:membrane insertase activity"/>
    <property type="evidence" value="ECO:0007669"/>
    <property type="project" value="InterPro"/>
</dbReference>
<keyword evidence="7 10" id="KW-0472">Membrane</keyword>
<keyword evidence="5" id="KW-0653">Protein transport</keyword>
<feature type="transmembrane region" description="Helical" evidence="10">
    <location>
        <begin position="33"/>
        <end position="55"/>
    </location>
</feature>
<evidence type="ECO:0000256" key="8">
    <source>
        <dbReference type="ARBA" id="ARBA00023186"/>
    </source>
</evidence>
<keyword evidence="6 10" id="KW-1133">Transmembrane helix</keyword>
<dbReference type="GO" id="GO:0005886">
    <property type="term" value="C:plasma membrane"/>
    <property type="evidence" value="ECO:0007669"/>
    <property type="project" value="UniProtKB-SubCell"/>
</dbReference>
<keyword evidence="2" id="KW-0813">Transport</keyword>
<dbReference type="CDD" id="cd20070">
    <property type="entry name" value="5TM_YidC_Alb3"/>
    <property type="match status" value="1"/>
</dbReference>
<gene>
    <name evidence="12" type="ORF">UFOPK3547_01326</name>
</gene>